<dbReference type="PANTHER" id="PTHR44167">
    <property type="entry name" value="OVARIAN-SPECIFIC SERINE/THREONINE-PROTEIN KINASE LOK-RELATED"/>
    <property type="match status" value="1"/>
</dbReference>
<keyword evidence="5" id="KW-1185">Reference proteome</keyword>
<keyword evidence="2" id="KW-0808">Transferase</keyword>
<dbReference type="GO" id="GO:0005524">
    <property type="term" value="F:ATP binding"/>
    <property type="evidence" value="ECO:0007669"/>
    <property type="project" value="InterPro"/>
</dbReference>
<dbReference type="Proteomes" id="UP001326715">
    <property type="component" value="Chromosome"/>
</dbReference>
<gene>
    <name evidence="2" type="ORF">SAMN05661012_06779</name>
    <name evidence="3" type="ORF">SR876_23225</name>
</gene>
<accession>A0A1K1T4I7</accession>
<dbReference type="PROSITE" id="PS50011">
    <property type="entry name" value="PROTEIN_KINASE_DOM"/>
    <property type="match status" value="1"/>
</dbReference>
<dbReference type="InterPro" id="IPR011009">
    <property type="entry name" value="Kinase-like_dom_sf"/>
</dbReference>
<evidence type="ECO:0000313" key="4">
    <source>
        <dbReference type="Proteomes" id="UP000183788"/>
    </source>
</evidence>
<dbReference type="EMBL" id="CP140154">
    <property type="protein sequence ID" value="WQG87843.1"/>
    <property type="molecule type" value="Genomic_DNA"/>
</dbReference>
<reference evidence="2 4" key="1">
    <citation type="submission" date="2016-11" db="EMBL/GenBank/DDBJ databases">
        <authorList>
            <person name="Jaros S."/>
            <person name="Januszkiewicz K."/>
            <person name="Wedrychowicz H."/>
        </authorList>
    </citation>
    <scope>NUCLEOTIDE SEQUENCE [LARGE SCALE GENOMIC DNA]</scope>
    <source>
        <strain evidence="2 4">DSM 784</strain>
    </source>
</reference>
<dbReference type="RefSeq" id="WP_072366830.1">
    <property type="nucleotide sequence ID" value="NZ_CP139972.1"/>
</dbReference>
<evidence type="ECO:0000313" key="2">
    <source>
        <dbReference type="EMBL" id="SFW91422.1"/>
    </source>
</evidence>
<dbReference type="Proteomes" id="UP000183788">
    <property type="component" value="Unassembled WGS sequence"/>
</dbReference>
<dbReference type="InterPro" id="IPR000719">
    <property type="entry name" value="Prot_kinase_dom"/>
</dbReference>
<dbReference type="OrthoDB" id="9813021at2"/>
<dbReference type="PANTHER" id="PTHR44167:SF24">
    <property type="entry name" value="SERINE_THREONINE-PROTEIN KINASE CHK2"/>
    <property type="match status" value="1"/>
</dbReference>
<evidence type="ECO:0000259" key="1">
    <source>
        <dbReference type="PROSITE" id="PS50011"/>
    </source>
</evidence>
<feature type="domain" description="Protein kinase" evidence="1">
    <location>
        <begin position="22"/>
        <end position="230"/>
    </location>
</feature>
<organism evidence="2 4">
    <name type="scientific">Chitinophaga sancti</name>
    <dbReference type="NCBI Taxonomy" id="1004"/>
    <lineage>
        <taxon>Bacteria</taxon>
        <taxon>Pseudomonadati</taxon>
        <taxon>Bacteroidota</taxon>
        <taxon>Chitinophagia</taxon>
        <taxon>Chitinophagales</taxon>
        <taxon>Chitinophagaceae</taxon>
        <taxon>Chitinophaga</taxon>
    </lineage>
</organism>
<dbReference type="Pfam" id="PF00069">
    <property type="entry name" value="Pkinase"/>
    <property type="match status" value="1"/>
</dbReference>
<proteinExistence type="predicted"/>
<dbReference type="InterPro" id="IPR008271">
    <property type="entry name" value="Ser/Thr_kinase_AS"/>
</dbReference>
<dbReference type="PROSITE" id="PS00108">
    <property type="entry name" value="PROTEIN_KINASE_ST"/>
    <property type="match status" value="1"/>
</dbReference>
<dbReference type="AlphaFoldDB" id="A0A1K1T4I7"/>
<dbReference type="Gene3D" id="1.10.510.10">
    <property type="entry name" value="Transferase(Phosphotransferase) domain 1"/>
    <property type="match status" value="1"/>
</dbReference>
<evidence type="ECO:0000313" key="5">
    <source>
        <dbReference type="Proteomes" id="UP001326715"/>
    </source>
</evidence>
<dbReference type="GO" id="GO:0004674">
    <property type="term" value="F:protein serine/threonine kinase activity"/>
    <property type="evidence" value="ECO:0007669"/>
    <property type="project" value="TreeGrafter"/>
</dbReference>
<dbReference type="EMBL" id="FPIZ01000075">
    <property type="protein sequence ID" value="SFW91422.1"/>
    <property type="molecule type" value="Genomic_DNA"/>
</dbReference>
<protein>
    <submittedName>
        <fullName evidence="2 3">Protein kinase</fullName>
    </submittedName>
</protein>
<reference evidence="3 5" key="2">
    <citation type="submission" date="2023-11" db="EMBL/GenBank/DDBJ databases">
        <title>MicrobeMod: A computational toolkit for identifying prokaryotic methylation and restriction-modification with nanopore sequencing.</title>
        <authorList>
            <person name="Crits-Christoph A."/>
            <person name="Kang S.C."/>
            <person name="Lee H."/>
            <person name="Ostrov N."/>
        </authorList>
    </citation>
    <scope>NUCLEOTIDE SEQUENCE [LARGE SCALE GENOMIC DNA]</scope>
    <source>
        <strain evidence="3 5">ATCC 23090</strain>
    </source>
</reference>
<sequence length="230" mass="26142">MENAAHNLLNKTLSTGWNVIELIKSQPGSTGSFFSVCYKVEKEGEICFLKAFDFGSFFNVSRQSGENKGIIDIMADMINAYKYEKDLSNLCKNNYATKVAFVKDFGEENVTGYTIPIVPYLIFDLADGDVRNKLKFTDRLDTSWKLKSLHSIAVGLRQLHNIDVSHQDLKPSNILVFNEESKIGDIGRSLSLNMKSPYDETPFNGDWNYAPPESLYGYYIPEWKKRVFAT</sequence>
<dbReference type="SUPFAM" id="SSF56112">
    <property type="entry name" value="Protein kinase-like (PK-like)"/>
    <property type="match status" value="1"/>
</dbReference>
<keyword evidence="2" id="KW-0418">Kinase</keyword>
<dbReference type="STRING" id="1004.SAMN05661012_06779"/>
<evidence type="ECO:0000313" key="3">
    <source>
        <dbReference type="EMBL" id="WQG87843.1"/>
    </source>
</evidence>
<name>A0A1K1T4I7_9BACT</name>